<evidence type="ECO:0000313" key="2">
    <source>
        <dbReference type="EMBL" id="MDN7025329.1"/>
    </source>
</evidence>
<keyword evidence="3" id="KW-1185">Reference proteome</keyword>
<gene>
    <name evidence="2" type="ORF">FGU65_10560</name>
</gene>
<dbReference type="SMART" id="SM00091">
    <property type="entry name" value="PAS"/>
    <property type="match status" value="1"/>
</dbReference>
<proteinExistence type="predicted"/>
<protein>
    <recommendedName>
        <fullName evidence="1">PAS domain-containing protein</fullName>
    </recommendedName>
</protein>
<dbReference type="Pfam" id="PF08448">
    <property type="entry name" value="PAS_4"/>
    <property type="match status" value="1"/>
</dbReference>
<organism evidence="2 3">
    <name type="scientific">Methanoculleus frigidifontis</name>
    <dbReference type="NCBI Taxonomy" id="2584085"/>
    <lineage>
        <taxon>Archaea</taxon>
        <taxon>Methanobacteriati</taxon>
        <taxon>Methanobacteriota</taxon>
        <taxon>Stenosarchaea group</taxon>
        <taxon>Methanomicrobia</taxon>
        <taxon>Methanomicrobiales</taxon>
        <taxon>Methanomicrobiaceae</taxon>
        <taxon>Methanoculleus</taxon>
    </lineage>
</organism>
<sequence length="171" mass="18880">MIMVVGSFLVSQTMGDELVQRQLRRQVLHALERLPIPVITMDRELKLTYLNRAGADLFQVRQETVQGRACTDVYPASMIDETCRLCRDALDHDAARAGRVTFEGRVYCSIAAPLKEDDGTTTGVVYMLWGADSGKESVLAAEAGSMEAYLTPRPSPDGSGHWVPVFIPEPH</sequence>
<accession>A0ABT8MBL3</accession>
<dbReference type="InterPro" id="IPR013656">
    <property type="entry name" value="PAS_4"/>
</dbReference>
<reference evidence="2" key="1">
    <citation type="submission" date="2019-05" db="EMBL/GenBank/DDBJ databases">
        <title>Methanoculleus sp. FWC-SCC1, a methanogenic archaeon isolated from deep marine cold seep.</title>
        <authorList>
            <person name="Chen Y.-W."/>
            <person name="Chen S.-C."/>
            <person name="Teng N.-H."/>
            <person name="Lai M.-C."/>
        </authorList>
    </citation>
    <scope>NUCLEOTIDE SEQUENCE</scope>
    <source>
        <strain evidence="2">FWC-SCC1</strain>
    </source>
</reference>
<dbReference type="CDD" id="cd00130">
    <property type="entry name" value="PAS"/>
    <property type="match status" value="1"/>
</dbReference>
<dbReference type="InterPro" id="IPR000014">
    <property type="entry name" value="PAS"/>
</dbReference>
<feature type="domain" description="PAS" evidence="1">
    <location>
        <begin position="22"/>
        <end position="91"/>
    </location>
</feature>
<dbReference type="Gene3D" id="3.30.450.20">
    <property type="entry name" value="PAS domain"/>
    <property type="match status" value="1"/>
</dbReference>
<name>A0ABT8MBL3_9EURY</name>
<evidence type="ECO:0000313" key="3">
    <source>
        <dbReference type="Proteomes" id="UP001168338"/>
    </source>
</evidence>
<evidence type="ECO:0000259" key="1">
    <source>
        <dbReference type="SMART" id="SM00091"/>
    </source>
</evidence>
<dbReference type="SUPFAM" id="SSF55785">
    <property type="entry name" value="PYP-like sensor domain (PAS domain)"/>
    <property type="match status" value="1"/>
</dbReference>
<dbReference type="EMBL" id="VCYH01000007">
    <property type="protein sequence ID" value="MDN7025329.1"/>
    <property type="molecule type" value="Genomic_DNA"/>
</dbReference>
<comment type="caution">
    <text evidence="2">The sequence shown here is derived from an EMBL/GenBank/DDBJ whole genome shotgun (WGS) entry which is preliminary data.</text>
</comment>
<dbReference type="Proteomes" id="UP001168338">
    <property type="component" value="Unassembled WGS sequence"/>
</dbReference>
<dbReference type="RefSeq" id="WP_301664480.1">
    <property type="nucleotide sequence ID" value="NZ_VCYH01000007.1"/>
</dbReference>
<dbReference type="InterPro" id="IPR035965">
    <property type="entry name" value="PAS-like_dom_sf"/>
</dbReference>